<dbReference type="Pfam" id="PF22747">
    <property type="entry name" value="Zn_ribbon_DUF2089"/>
    <property type="match status" value="1"/>
</dbReference>
<dbReference type="AlphaFoldDB" id="A0A2S4NB82"/>
<evidence type="ECO:0000259" key="2">
    <source>
        <dbReference type="Pfam" id="PF22747"/>
    </source>
</evidence>
<name>A0A2S4NB82_9FLAO</name>
<comment type="caution">
    <text evidence="3">The sequence shown here is derived from an EMBL/GenBank/DDBJ whole genome shotgun (WGS) entry which is preliminary data.</text>
</comment>
<gene>
    <name evidence="3" type="ORF">Q361_10157</name>
</gene>
<feature type="domain" description="DUF2089" evidence="2">
    <location>
        <begin position="7"/>
        <end position="37"/>
    </location>
</feature>
<organism evidence="3 4">
    <name type="scientific">Flavobacterium croceum DSM 17960</name>
    <dbReference type="NCBI Taxonomy" id="1121886"/>
    <lineage>
        <taxon>Bacteria</taxon>
        <taxon>Pseudomonadati</taxon>
        <taxon>Bacteroidota</taxon>
        <taxon>Flavobacteriia</taxon>
        <taxon>Flavobacteriales</taxon>
        <taxon>Flavobacteriaceae</taxon>
        <taxon>Flavobacterium</taxon>
    </lineage>
</organism>
<protein>
    <submittedName>
        <fullName evidence="3">Uncharacterized protein DUF2089</fullName>
    </submittedName>
</protein>
<keyword evidence="4" id="KW-1185">Reference proteome</keyword>
<evidence type="ECO:0000313" key="3">
    <source>
        <dbReference type="EMBL" id="POS02959.1"/>
    </source>
</evidence>
<dbReference type="Proteomes" id="UP000237056">
    <property type="component" value="Unassembled WGS sequence"/>
</dbReference>
<feature type="domain" description="DUF2089" evidence="1">
    <location>
        <begin position="40"/>
        <end position="84"/>
    </location>
</feature>
<sequence length="89" mass="10269">MKLPIVCPSCENTLQVSQMKCNDCQTEINGNYNLPLFFKLNREEQDFILDFFLSSGSIKEMAKQAGNSYPTMRNKMDDLIEKINQLKNV</sequence>
<proteinExistence type="predicted"/>
<evidence type="ECO:0000259" key="1">
    <source>
        <dbReference type="Pfam" id="PF09862"/>
    </source>
</evidence>
<dbReference type="Pfam" id="PF09862">
    <property type="entry name" value="DUF2089"/>
    <property type="match status" value="1"/>
</dbReference>
<dbReference type="OrthoDB" id="9797643at2"/>
<dbReference type="InterPro" id="IPR053957">
    <property type="entry name" value="DUF2089_Zn_ribbon"/>
</dbReference>
<accession>A0A2S4NB82</accession>
<evidence type="ECO:0000313" key="4">
    <source>
        <dbReference type="Proteomes" id="UP000237056"/>
    </source>
</evidence>
<dbReference type="InterPro" id="IPR018658">
    <property type="entry name" value="DUF2089"/>
</dbReference>
<reference evidence="3 4" key="1">
    <citation type="submission" date="2018-01" db="EMBL/GenBank/DDBJ databases">
        <title>Genomic Encyclopedia of Type Strains, Phase I: the one thousand microbial genomes (KMG-I) project.</title>
        <authorList>
            <person name="Goeker M."/>
        </authorList>
    </citation>
    <scope>NUCLEOTIDE SEQUENCE [LARGE SCALE GENOMIC DNA]</scope>
    <source>
        <strain evidence="3 4">DSM 17960</strain>
    </source>
</reference>
<dbReference type="RefSeq" id="WP_103724707.1">
    <property type="nucleotide sequence ID" value="NZ_PQNY01000001.1"/>
</dbReference>
<dbReference type="EMBL" id="PQNY01000001">
    <property type="protein sequence ID" value="POS02959.1"/>
    <property type="molecule type" value="Genomic_DNA"/>
</dbReference>